<evidence type="ECO:0000313" key="2">
    <source>
        <dbReference type="Proteomes" id="UP000269154"/>
    </source>
</evidence>
<name>A0A3N6Q2V0_9CYAN</name>
<reference evidence="1 2" key="1">
    <citation type="journal article" date="2018" name="ACS Chem. Biol.">
        <title>Ketoreductase domain dysfunction expands chemodiversity: malyngamide biosynthesis in the cyanobacterium Okeania hirsuta.</title>
        <authorList>
            <person name="Moss N.A."/>
            <person name="Leao T."/>
            <person name="Rankin M."/>
            <person name="McCullough T.M."/>
            <person name="Qu P."/>
            <person name="Korobeynikov A."/>
            <person name="Smith J.L."/>
            <person name="Gerwick L."/>
            <person name="Gerwick W.H."/>
        </authorList>
    </citation>
    <scope>NUCLEOTIDE SEQUENCE [LARGE SCALE GENOMIC DNA]</scope>
    <source>
        <strain evidence="1 2">PAB10Feb10-1</strain>
    </source>
</reference>
<dbReference type="EMBL" id="RCBY01000323">
    <property type="protein sequence ID" value="RQH24256.1"/>
    <property type="molecule type" value="Genomic_DNA"/>
</dbReference>
<organism evidence="1 2">
    <name type="scientific">Okeania hirsuta</name>
    <dbReference type="NCBI Taxonomy" id="1458930"/>
    <lineage>
        <taxon>Bacteria</taxon>
        <taxon>Bacillati</taxon>
        <taxon>Cyanobacteriota</taxon>
        <taxon>Cyanophyceae</taxon>
        <taxon>Oscillatoriophycideae</taxon>
        <taxon>Oscillatoriales</taxon>
        <taxon>Microcoleaceae</taxon>
        <taxon>Okeania</taxon>
    </lineage>
</organism>
<protein>
    <submittedName>
        <fullName evidence="1">Uncharacterized protein</fullName>
    </submittedName>
</protein>
<comment type="caution">
    <text evidence="1">The sequence shown here is derived from an EMBL/GenBank/DDBJ whole genome shotgun (WGS) entry which is preliminary data.</text>
</comment>
<feature type="non-terminal residue" evidence="1">
    <location>
        <position position="1"/>
    </location>
</feature>
<sequence length="63" mass="7528">YRITSPTHKLIRELAFLDGDKFSYLPLYVDLALWKFNPETYKNPPQITFLGRELCVSEKYHHI</sequence>
<dbReference type="RefSeq" id="WP_205127731.1">
    <property type="nucleotide sequence ID" value="NZ_CAWOLW010000250.1"/>
</dbReference>
<evidence type="ECO:0000313" key="1">
    <source>
        <dbReference type="EMBL" id="RQH24256.1"/>
    </source>
</evidence>
<gene>
    <name evidence="1" type="ORF">D5R40_29865</name>
</gene>
<accession>A0A3N6Q2V0</accession>
<proteinExistence type="predicted"/>
<dbReference type="AlphaFoldDB" id="A0A3N6Q2V0"/>
<dbReference type="Proteomes" id="UP000269154">
    <property type="component" value="Unassembled WGS sequence"/>
</dbReference>
<keyword evidence="2" id="KW-1185">Reference proteome</keyword>